<evidence type="ECO:0000313" key="8">
    <source>
        <dbReference type="EMBL" id="ROR23674.1"/>
    </source>
</evidence>
<evidence type="ECO:0000256" key="4">
    <source>
        <dbReference type="ARBA" id="ARBA00022989"/>
    </source>
</evidence>
<evidence type="ECO:0000259" key="7">
    <source>
        <dbReference type="Pfam" id="PF00482"/>
    </source>
</evidence>
<evidence type="ECO:0000256" key="6">
    <source>
        <dbReference type="SAM" id="Phobius"/>
    </source>
</evidence>
<reference evidence="8 9" key="1">
    <citation type="submission" date="2018-11" db="EMBL/GenBank/DDBJ databases">
        <title>Genomic Encyclopedia of Type Strains, Phase IV (KMG-IV): sequencing the most valuable type-strain genomes for metagenomic binning, comparative biology and taxonomic classification.</title>
        <authorList>
            <person name="Goeker M."/>
        </authorList>
    </citation>
    <scope>NUCLEOTIDE SEQUENCE [LARGE SCALE GENOMIC DNA]</scope>
    <source>
        <strain evidence="8 9">DSM 26537</strain>
    </source>
</reference>
<evidence type="ECO:0000256" key="2">
    <source>
        <dbReference type="ARBA" id="ARBA00022475"/>
    </source>
</evidence>
<keyword evidence="5 6" id="KW-0472">Membrane</keyword>
<dbReference type="PANTHER" id="PTHR35007">
    <property type="entry name" value="INTEGRAL MEMBRANE PROTEIN-RELATED"/>
    <property type="match status" value="1"/>
</dbReference>
<accession>A0A3N1XA73</accession>
<organism evidence="8 9">
    <name type="scientific">Mobilisporobacter senegalensis</name>
    <dbReference type="NCBI Taxonomy" id="1329262"/>
    <lineage>
        <taxon>Bacteria</taxon>
        <taxon>Bacillati</taxon>
        <taxon>Bacillota</taxon>
        <taxon>Clostridia</taxon>
        <taxon>Lachnospirales</taxon>
        <taxon>Lachnospiraceae</taxon>
        <taxon>Mobilisporobacter</taxon>
    </lineage>
</organism>
<feature type="domain" description="Type II secretion system protein GspF" evidence="7">
    <location>
        <begin position="52"/>
        <end position="179"/>
    </location>
</feature>
<dbReference type="Pfam" id="PF00482">
    <property type="entry name" value="T2SSF"/>
    <property type="match status" value="1"/>
</dbReference>
<keyword evidence="2" id="KW-1003">Cell membrane</keyword>
<feature type="transmembrane region" description="Helical" evidence="6">
    <location>
        <begin position="6"/>
        <end position="28"/>
    </location>
</feature>
<comment type="caution">
    <text evidence="8">The sequence shown here is derived from an EMBL/GenBank/DDBJ whole genome shotgun (WGS) entry which is preliminary data.</text>
</comment>
<feature type="transmembrane region" description="Helical" evidence="6">
    <location>
        <begin position="167"/>
        <end position="187"/>
    </location>
</feature>
<evidence type="ECO:0000256" key="5">
    <source>
        <dbReference type="ARBA" id="ARBA00023136"/>
    </source>
</evidence>
<keyword evidence="4 6" id="KW-1133">Transmembrane helix</keyword>
<comment type="subcellular location">
    <subcellularLocation>
        <location evidence="1">Cell membrane</location>
        <topology evidence="1">Multi-pass membrane protein</topology>
    </subcellularLocation>
</comment>
<evidence type="ECO:0000256" key="3">
    <source>
        <dbReference type="ARBA" id="ARBA00022692"/>
    </source>
</evidence>
<sequence length="222" mass="25557">MSGIGYLFYKSFLGIFLLSPFSILYLKYKKNKLIEERKWKLNLEFRDGIMSISSSLNAGYSIENSLSEAIGDLKILYGESSYIVNEFEYMASQIRMNRTIEEVLQEFANRSQLEDIHNFAEVFITAKRTGGDMIKIIRATSKVIGDKVDVKREIKTLITAKQFETKIMNLIPLGIILYMWMFSPGFLDPLYHNLFGIIIMTAALIVYIVSFLLSKKIINIEI</sequence>
<dbReference type="Proteomes" id="UP000273083">
    <property type="component" value="Unassembled WGS sequence"/>
</dbReference>
<dbReference type="EMBL" id="RJVG01000013">
    <property type="protein sequence ID" value="ROR23674.1"/>
    <property type="molecule type" value="Genomic_DNA"/>
</dbReference>
<dbReference type="AlphaFoldDB" id="A0A3N1XA73"/>
<proteinExistence type="predicted"/>
<keyword evidence="3 6" id="KW-0812">Transmembrane</keyword>
<dbReference type="GO" id="GO:0005886">
    <property type="term" value="C:plasma membrane"/>
    <property type="evidence" value="ECO:0007669"/>
    <property type="project" value="UniProtKB-SubCell"/>
</dbReference>
<name>A0A3N1XA73_9FIRM</name>
<gene>
    <name evidence="8" type="ORF">EDD66_11369</name>
</gene>
<evidence type="ECO:0000256" key="1">
    <source>
        <dbReference type="ARBA" id="ARBA00004651"/>
    </source>
</evidence>
<feature type="transmembrane region" description="Helical" evidence="6">
    <location>
        <begin position="193"/>
        <end position="213"/>
    </location>
</feature>
<keyword evidence="9" id="KW-1185">Reference proteome</keyword>
<dbReference type="PANTHER" id="PTHR35007:SF1">
    <property type="entry name" value="PILUS ASSEMBLY PROTEIN"/>
    <property type="match status" value="1"/>
</dbReference>
<dbReference type="InterPro" id="IPR018076">
    <property type="entry name" value="T2SS_GspF_dom"/>
</dbReference>
<protein>
    <submittedName>
        <fullName evidence="8">Tight adherence protein B</fullName>
    </submittedName>
</protein>
<evidence type="ECO:0000313" key="9">
    <source>
        <dbReference type="Proteomes" id="UP000273083"/>
    </source>
</evidence>